<comment type="caution">
    <text evidence="8">The sequence shown here is derived from an EMBL/GenBank/DDBJ whole genome shotgun (WGS) entry which is preliminary data.</text>
</comment>
<protein>
    <submittedName>
        <fullName evidence="8">Putative RDD family membrane protein YckC</fullName>
    </submittedName>
</protein>
<feature type="transmembrane region" description="Helical" evidence="6">
    <location>
        <begin position="124"/>
        <end position="142"/>
    </location>
</feature>
<dbReference type="PANTHER" id="PTHR36115:SF10">
    <property type="entry name" value="RDD DOMAIN-CONTAINING PROTEIN"/>
    <property type="match status" value="1"/>
</dbReference>
<organism evidence="8 9">
    <name type="scientific">Pseudoduganella lurida</name>
    <dbReference type="NCBI Taxonomy" id="1036180"/>
    <lineage>
        <taxon>Bacteria</taxon>
        <taxon>Pseudomonadati</taxon>
        <taxon>Pseudomonadota</taxon>
        <taxon>Betaproteobacteria</taxon>
        <taxon>Burkholderiales</taxon>
        <taxon>Oxalobacteraceae</taxon>
        <taxon>Telluria group</taxon>
        <taxon>Pseudoduganella</taxon>
    </lineage>
</organism>
<dbReference type="InterPro" id="IPR010432">
    <property type="entry name" value="RDD"/>
</dbReference>
<dbReference type="OrthoDB" id="5298807at2"/>
<reference evidence="8 9" key="1">
    <citation type="journal article" date="2015" name="Stand. Genomic Sci.">
        <title>Genomic Encyclopedia of Bacterial and Archaeal Type Strains, Phase III: the genomes of soil and plant-associated and newly described type strains.</title>
        <authorList>
            <person name="Whitman W.B."/>
            <person name="Woyke T."/>
            <person name="Klenk H.P."/>
            <person name="Zhou Y."/>
            <person name="Lilburn T.G."/>
            <person name="Beck B.J."/>
            <person name="De Vos P."/>
            <person name="Vandamme P."/>
            <person name="Eisen J.A."/>
            <person name="Garrity G."/>
            <person name="Hugenholtz P."/>
            <person name="Kyrpides N.C."/>
        </authorList>
    </citation>
    <scope>NUCLEOTIDE SEQUENCE [LARGE SCALE GENOMIC DNA]</scope>
    <source>
        <strain evidence="8 9">CGMCC 1.10822</strain>
    </source>
</reference>
<keyword evidence="5 6" id="KW-0472">Membrane</keyword>
<keyword evidence="4 6" id="KW-1133">Transmembrane helix</keyword>
<dbReference type="GO" id="GO:0005886">
    <property type="term" value="C:plasma membrane"/>
    <property type="evidence" value="ECO:0007669"/>
    <property type="project" value="UniProtKB-SubCell"/>
</dbReference>
<name>A0A562RBN2_9BURK</name>
<evidence type="ECO:0000259" key="7">
    <source>
        <dbReference type="Pfam" id="PF06271"/>
    </source>
</evidence>
<evidence type="ECO:0000313" key="8">
    <source>
        <dbReference type="EMBL" id="TWI66469.1"/>
    </source>
</evidence>
<keyword evidence="3 6" id="KW-0812">Transmembrane</keyword>
<feature type="transmembrane region" description="Helical" evidence="6">
    <location>
        <begin position="45"/>
        <end position="63"/>
    </location>
</feature>
<evidence type="ECO:0000256" key="1">
    <source>
        <dbReference type="ARBA" id="ARBA00004651"/>
    </source>
</evidence>
<dbReference type="InterPro" id="IPR051791">
    <property type="entry name" value="Pra-immunoreactive"/>
</dbReference>
<evidence type="ECO:0000256" key="2">
    <source>
        <dbReference type="ARBA" id="ARBA00022475"/>
    </source>
</evidence>
<feature type="domain" description="RDD" evidence="7">
    <location>
        <begin position="31"/>
        <end position="178"/>
    </location>
</feature>
<evidence type="ECO:0000256" key="6">
    <source>
        <dbReference type="SAM" id="Phobius"/>
    </source>
</evidence>
<dbReference type="EMBL" id="VLLB01000003">
    <property type="protein sequence ID" value="TWI66469.1"/>
    <property type="molecule type" value="Genomic_DNA"/>
</dbReference>
<proteinExistence type="predicted"/>
<accession>A0A562RBN2</accession>
<dbReference type="Proteomes" id="UP000318431">
    <property type="component" value="Unassembled WGS sequence"/>
</dbReference>
<evidence type="ECO:0000313" key="9">
    <source>
        <dbReference type="Proteomes" id="UP000318431"/>
    </source>
</evidence>
<evidence type="ECO:0000256" key="4">
    <source>
        <dbReference type="ARBA" id="ARBA00022989"/>
    </source>
</evidence>
<keyword evidence="2" id="KW-1003">Cell membrane</keyword>
<evidence type="ECO:0000256" key="5">
    <source>
        <dbReference type="ARBA" id="ARBA00023136"/>
    </source>
</evidence>
<dbReference type="PANTHER" id="PTHR36115">
    <property type="entry name" value="PROLINE-RICH ANTIGEN HOMOLOG-RELATED"/>
    <property type="match status" value="1"/>
</dbReference>
<dbReference type="AlphaFoldDB" id="A0A562RBN2"/>
<comment type="subcellular location">
    <subcellularLocation>
        <location evidence="1">Cell membrane</location>
        <topology evidence="1">Multi-pass membrane protein</topology>
    </subcellularLocation>
</comment>
<keyword evidence="9" id="KW-1185">Reference proteome</keyword>
<dbReference type="Pfam" id="PF06271">
    <property type="entry name" value="RDD"/>
    <property type="match status" value="1"/>
</dbReference>
<evidence type="ECO:0000256" key="3">
    <source>
        <dbReference type="ARBA" id="ARBA00022692"/>
    </source>
</evidence>
<feature type="transmembrane region" description="Helical" evidence="6">
    <location>
        <begin position="75"/>
        <end position="91"/>
    </location>
</feature>
<sequence length="194" mass="21404">MPANKPRPTPAGTAPVAPPAAFLSDATVVGVPSVRRRLISMVYELLLGFAVLFLPFLVFEMLFKASHATAVEHGRQALAFIVLGLYFIHQWHRKGQTLAMQTWRLRVTLPDGAPLPLQRAMLRYLLAWLWVLPALLASWAFGLQHWDALGALGIGIVGWALTAYLDPGRQFLHDRLAGTRLVQLAKPVKKSSPA</sequence>
<gene>
    <name evidence="8" type="ORF">IP91_02286</name>
</gene>
<feature type="transmembrane region" description="Helical" evidence="6">
    <location>
        <begin position="148"/>
        <end position="165"/>
    </location>
</feature>